<feature type="compositionally biased region" description="Basic and acidic residues" evidence="1">
    <location>
        <begin position="129"/>
        <end position="140"/>
    </location>
</feature>
<protein>
    <submittedName>
        <fullName evidence="2 3">Uncharacterized protein</fullName>
    </submittedName>
</protein>
<feature type="region of interest" description="Disordered" evidence="1">
    <location>
        <begin position="66"/>
        <end position="87"/>
    </location>
</feature>
<dbReference type="Proteomes" id="UP000005240">
    <property type="component" value="Unassembled WGS sequence"/>
</dbReference>
<dbReference type="EMBL" id="ADAS02000107">
    <property type="protein sequence ID" value="OAV90190.1"/>
    <property type="molecule type" value="Genomic_DNA"/>
</dbReference>
<dbReference type="EnsemblFungi" id="PTTG_05644-t43_1">
    <property type="protein sequence ID" value="PTTG_05644-t43_1-p1"/>
    <property type="gene ID" value="PTTG_05644"/>
</dbReference>
<dbReference type="AlphaFoldDB" id="A0A180GC04"/>
<evidence type="ECO:0000313" key="4">
    <source>
        <dbReference type="Proteomes" id="UP000005240"/>
    </source>
</evidence>
<sequence>MNTPTSAKPQQLSRKNNDSHSRKLQSLHYQNFFPNTTTPTKNPTTPSRKRSVSTFKIDRSLVLPTSHNLLNQPSKKLKPASPSTLHHPHQYHIHTTALKAVQKNPLPSPANQKKALLNVTNLNSLKLVERKNEKPQKEVPLKSLLPELRPRPEEVDARPSHPSPRHKPVPIAQAVRVAGGSTKPSTPINSYKITTPLKVRAPKAAEGMRRTFDLGPAGLELIRPSKPPVPTRLICPLVASHSFTPISFPKPPSPMVSPSKKRNRAPGELLARARRLIETDQSSLRMWQSDLDAGALRPGKTRKFKVLKVHKDRGSQIAYCMEINQAIAHTSNKNPLPNDNASCPKIFKIFLRGPDCKVNDRLKIFSPWTEIQPNIIISNKFISS</sequence>
<reference evidence="2" key="1">
    <citation type="submission" date="2009-11" db="EMBL/GenBank/DDBJ databases">
        <authorList>
            <consortium name="The Broad Institute Genome Sequencing Platform"/>
            <person name="Ward D."/>
            <person name="Feldgarden M."/>
            <person name="Earl A."/>
            <person name="Young S.K."/>
            <person name="Zeng Q."/>
            <person name="Koehrsen M."/>
            <person name="Alvarado L."/>
            <person name="Berlin A."/>
            <person name="Bochicchio J."/>
            <person name="Borenstein D."/>
            <person name="Chapman S.B."/>
            <person name="Chen Z."/>
            <person name="Engels R."/>
            <person name="Freedman E."/>
            <person name="Gellesch M."/>
            <person name="Goldberg J."/>
            <person name="Griggs A."/>
            <person name="Gujja S."/>
            <person name="Heilman E."/>
            <person name="Heiman D."/>
            <person name="Hepburn T."/>
            <person name="Howarth C."/>
            <person name="Jen D."/>
            <person name="Larson L."/>
            <person name="Lewis B."/>
            <person name="Mehta T."/>
            <person name="Park D."/>
            <person name="Pearson M."/>
            <person name="Roberts A."/>
            <person name="Saif S."/>
            <person name="Shea T."/>
            <person name="Shenoy N."/>
            <person name="Sisk P."/>
            <person name="Stolte C."/>
            <person name="Sykes S."/>
            <person name="Thomson T."/>
            <person name="Walk T."/>
            <person name="White J."/>
            <person name="Yandava C."/>
            <person name="Izard J."/>
            <person name="Baranova O.V."/>
            <person name="Blanton J.M."/>
            <person name="Tanner A.C."/>
            <person name="Dewhirst F.E."/>
            <person name="Haas B."/>
            <person name="Nusbaum C."/>
            <person name="Birren B."/>
        </authorList>
    </citation>
    <scope>NUCLEOTIDE SEQUENCE [LARGE SCALE GENOMIC DNA]</scope>
    <source>
        <strain evidence="2">1-1 BBBD Race 1</strain>
    </source>
</reference>
<reference evidence="3 4" key="3">
    <citation type="journal article" date="2017" name="G3 (Bethesda)">
        <title>Comparative analysis highlights variable genome content of wheat rusts and divergence of the mating loci.</title>
        <authorList>
            <person name="Cuomo C.A."/>
            <person name="Bakkeren G."/>
            <person name="Khalil H.B."/>
            <person name="Panwar V."/>
            <person name="Joly D."/>
            <person name="Linning R."/>
            <person name="Sakthikumar S."/>
            <person name="Song X."/>
            <person name="Adiconis X."/>
            <person name="Fan L."/>
            <person name="Goldberg J.M."/>
            <person name="Levin J.Z."/>
            <person name="Young S."/>
            <person name="Zeng Q."/>
            <person name="Anikster Y."/>
            <person name="Bruce M."/>
            <person name="Wang M."/>
            <person name="Yin C."/>
            <person name="McCallum B."/>
            <person name="Szabo L.J."/>
            <person name="Hulbert S."/>
            <person name="Chen X."/>
            <person name="Fellers J.P."/>
        </authorList>
    </citation>
    <scope>NUCLEOTIDE SEQUENCE</scope>
    <source>
        <strain evidence="4">Isolate 1-1 / race 1 (BBBD)</strain>
        <strain evidence="3">isolate 1-1 / race 1 (BBBD)</strain>
    </source>
</reference>
<proteinExistence type="predicted"/>
<evidence type="ECO:0000313" key="2">
    <source>
        <dbReference type="EMBL" id="OAV90190.1"/>
    </source>
</evidence>
<dbReference type="OrthoDB" id="2505230at2759"/>
<accession>A0A180GC04</accession>
<evidence type="ECO:0000256" key="1">
    <source>
        <dbReference type="SAM" id="MobiDB-lite"/>
    </source>
</evidence>
<reference evidence="2" key="2">
    <citation type="submission" date="2016-05" db="EMBL/GenBank/DDBJ databases">
        <title>Comparative analysis highlights variable genome content of wheat rusts and divergence of the mating loci.</title>
        <authorList>
            <person name="Cuomo C.A."/>
            <person name="Bakkeren G."/>
            <person name="Szabo L."/>
            <person name="Khalil H."/>
            <person name="Joly D."/>
            <person name="Goldberg J."/>
            <person name="Young S."/>
            <person name="Zeng Q."/>
            <person name="Fellers J."/>
        </authorList>
    </citation>
    <scope>NUCLEOTIDE SEQUENCE [LARGE SCALE GENOMIC DNA]</scope>
    <source>
        <strain evidence="2">1-1 BBBD Race 1</strain>
    </source>
</reference>
<feature type="compositionally biased region" description="Low complexity" evidence="1">
    <location>
        <begin position="34"/>
        <end position="46"/>
    </location>
</feature>
<feature type="region of interest" description="Disordered" evidence="1">
    <location>
        <begin position="129"/>
        <end position="168"/>
    </location>
</feature>
<gene>
    <name evidence="2" type="ORF">PTTG_05644</name>
</gene>
<evidence type="ECO:0000313" key="3">
    <source>
        <dbReference type="EnsemblFungi" id="PTTG_05644-t43_1-p1"/>
    </source>
</evidence>
<name>A0A180GC04_PUCT1</name>
<reference evidence="3" key="4">
    <citation type="submission" date="2025-05" db="UniProtKB">
        <authorList>
            <consortium name="EnsemblFungi"/>
        </authorList>
    </citation>
    <scope>IDENTIFICATION</scope>
    <source>
        <strain evidence="3">isolate 1-1 / race 1 (BBBD)</strain>
    </source>
</reference>
<keyword evidence="4" id="KW-1185">Reference proteome</keyword>
<feature type="compositionally biased region" description="Basic and acidic residues" evidence="1">
    <location>
        <begin position="148"/>
        <end position="159"/>
    </location>
</feature>
<feature type="compositionally biased region" description="Polar residues" evidence="1">
    <location>
        <begin position="1"/>
        <end position="14"/>
    </location>
</feature>
<organism evidence="2">
    <name type="scientific">Puccinia triticina (isolate 1-1 / race 1 (BBBD))</name>
    <name type="common">Brown leaf rust fungus</name>
    <dbReference type="NCBI Taxonomy" id="630390"/>
    <lineage>
        <taxon>Eukaryota</taxon>
        <taxon>Fungi</taxon>
        <taxon>Dikarya</taxon>
        <taxon>Basidiomycota</taxon>
        <taxon>Pucciniomycotina</taxon>
        <taxon>Pucciniomycetes</taxon>
        <taxon>Pucciniales</taxon>
        <taxon>Pucciniaceae</taxon>
        <taxon>Puccinia</taxon>
    </lineage>
</organism>
<dbReference type="VEuPathDB" id="FungiDB:PTTG_05644"/>
<feature type="region of interest" description="Disordered" evidence="1">
    <location>
        <begin position="1"/>
        <end position="52"/>
    </location>
</feature>